<evidence type="ECO:0000313" key="3">
    <source>
        <dbReference type="EMBL" id="MCQ8183839.1"/>
    </source>
</evidence>
<organism evidence="3 4">
    <name type="scientific">Parvularcula maris</name>
    <dbReference type="NCBI Taxonomy" id="2965077"/>
    <lineage>
        <taxon>Bacteria</taxon>
        <taxon>Pseudomonadati</taxon>
        <taxon>Pseudomonadota</taxon>
        <taxon>Alphaproteobacteria</taxon>
        <taxon>Parvularculales</taxon>
        <taxon>Parvularculaceae</taxon>
        <taxon>Parvularcula</taxon>
    </lineage>
</organism>
<gene>
    <name evidence="3" type="ORF">NOG11_00405</name>
</gene>
<dbReference type="CDD" id="cd02511">
    <property type="entry name" value="Beta4Glucosyltransferase"/>
    <property type="match status" value="1"/>
</dbReference>
<dbReference type="AlphaFoldDB" id="A0A9X2RGD0"/>
<proteinExistence type="inferred from homology"/>
<dbReference type="RefSeq" id="WP_256617642.1">
    <property type="nucleotide sequence ID" value="NZ_JANIBC010000001.1"/>
</dbReference>
<dbReference type="Gene3D" id="3.90.550.10">
    <property type="entry name" value="Spore Coat Polysaccharide Biosynthesis Protein SpsA, Chain A"/>
    <property type="match status" value="1"/>
</dbReference>
<reference evidence="3" key="1">
    <citation type="submission" date="2022-07" db="EMBL/GenBank/DDBJ databases">
        <title>Parvularcula maris sp. nov., an algicidal bacterium isolated from seawater.</title>
        <authorList>
            <person name="Li F."/>
        </authorList>
    </citation>
    <scope>NUCLEOTIDE SEQUENCE</scope>
    <source>
        <strain evidence="3">BGMRC 0090</strain>
    </source>
</reference>
<sequence length="266" mass="30053">MKEPLPPVSAYIRTKNEARRIGNVVRAAKKGVSEVVVVDSGSTDDTVAIAEAAGAKVHHVPWRGNGGQKRAAEDLCAHDWLLDLDADEVITEEMAASIRELFKDGAEPEAPVYGLRQVHAVPFGEPWWGTDIIVKNKLYDRRRIRIPDHAAWDQLEHSKKTSPRLGGHMLHYMFSDIGDLVKKQERNMTRRAANVPLKPKGQLALRILFAFPVYFLKRYLLKGLFRRGVYGFAFSMTIAYGRWLKDVKLYERHLAAEAEAKEPLNA</sequence>
<protein>
    <submittedName>
        <fullName evidence="3">Glycosyltransferase family 2 protein</fullName>
    </submittedName>
</protein>
<dbReference type="InterPro" id="IPR029044">
    <property type="entry name" value="Nucleotide-diphossugar_trans"/>
</dbReference>
<accession>A0A9X2RGD0</accession>
<comment type="similarity">
    <text evidence="1">Belongs to the glycosyltransferase 2 family. WaaE/KdtX subfamily.</text>
</comment>
<evidence type="ECO:0000259" key="2">
    <source>
        <dbReference type="Pfam" id="PF00535"/>
    </source>
</evidence>
<evidence type="ECO:0000313" key="4">
    <source>
        <dbReference type="Proteomes" id="UP001142610"/>
    </source>
</evidence>
<dbReference type="InterPro" id="IPR001173">
    <property type="entry name" value="Glyco_trans_2-like"/>
</dbReference>
<dbReference type="EMBL" id="JANIBC010000001">
    <property type="protein sequence ID" value="MCQ8183839.1"/>
    <property type="molecule type" value="Genomic_DNA"/>
</dbReference>
<dbReference type="PANTHER" id="PTHR43630">
    <property type="entry name" value="POLY-BETA-1,6-N-ACETYL-D-GLUCOSAMINE SYNTHASE"/>
    <property type="match status" value="1"/>
</dbReference>
<name>A0A9X2RGD0_9PROT</name>
<comment type="caution">
    <text evidence="3">The sequence shown here is derived from an EMBL/GenBank/DDBJ whole genome shotgun (WGS) entry which is preliminary data.</text>
</comment>
<evidence type="ECO:0000256" key="1">
    <source>
        <dbReference type="ARBA" id="ARBA00038494"/>
    </source>
</evidence>
<dbReference type="Proteomes" id="UP001142610">
    <property type="component" value="Unassembled WGS sequence"/>
</dbReference>
<dbReference type="SUPFAM" id="SSF53448">
    <property type="entry name" value="Nucleotide-diphospho-sugar transferases"/>
    <property type="match status" value="1"/>
</dbReference>
<keyword evidence="4" id="KW-1185">Reference proteome</keyword>
<dbReference type="PANTHER" id="PTHR43630:SF2">
    <property type="entry name" value="GLYCOSYLTRANSFERASE"/>
    <property type="match status" value="1"/>
</dbReference>
<feature type="domain" description="Glycosyltransferase 2-like" evidence="2">
    <location>
        <begin position="10"/>
        <end position="134"/>
    </location>
</feature>
<dbReference type="Pfam" id="PF00535">
    <property type="entry name" value="Glycos_transf_2"/>
    <property type="match status" value="1"/>
</dbReference>